<reference evidence="13 14" key="1">
    <citation type="submission" date="2017-07" db="EMBL/GenBank/DDBJ databases">
        <title>Draft whole genome sequences of clinical Proprionibacteriaceae strains.</title>
        <authorList>
            <person name="Bernier A.-M."/>
            <person name="Bernard K."/>
            <person name="Domingo M.-C."/>
        </authorList>
    </citation>
    <scope>NUCLEOTIDE SEQUENCE [LARGE SCALE GENOMIC DNA]</scope>
    <source>
        <strain evidence="13 14">NML 130396</strain>
    </source>
</reference>
<evidence type="ECO:0000256" key="11">
    <source>
        <dbReference type="SAM" id="MobiDB-lite"/>
    </source>
</evidence>
<dbReference type="InterPro" id="IPR002156">
    <property type="entry name" value="RNaseH_domain"/>
</dbReference>
<proteinExistence type="inferred from homology"/>
<protein>
    <recommendedName>
        <fullName evidence="4 10">Ribonuclease H</fullName>
        <shortName evidence="10">RNase H</shortName>
        <ecNumber evidence="4 10">3.1.26.4</ecNumber>
    </recommendedName>
</protein>
<feature type="binding site" evidence="10">
    <location>
        <position position="130"/>
    </location>
    <ligand>
        <name>Mg(2+)</name>
        <dbReference type="ChEBI" id="CHEBI:18420"/>
        <label>2</label>
    </ligand>
</feature>
<comment type="subcellular location">
    <subcellularLocation>
        <location evidence="10">Cytoplasm</location>
    </subcellularLocation>
</comment>
<dbReference type="PANTHER" id="PTHR10642:SF26">
    <property type="entry name" value="RIBONUCLEASE H1"/>
    <property type="match status" value="1"/>
</dbReference>
<organism evidence="13 14">
    <name type="scientific">Enemella dayhoffiae</name>
    <dbReference type="NCBI Taxonomy" id="2016507"/>
    <lineage>
        <taxon>Bacteria</taxon>
        <taxon>Bacillati</taxon>
        <taxon>Actinomycetota</taxon>
        <taxon>Actinomycetes</taxon>
        <taxon>Propionibacteriales</taxon>
        <taxon>Propionibacteriaceae</taxon>
        <taxon>Enemella</taxon>
    </lineage>
</organism>
<evidence type="ECO:0000256" key="8">
    <source>
        <dbReference type="ARBA" id="ARBA00022801"/>
    </source>
</evidence>
<keyword evidence="10" id="KW-0963">Cytoplasm</keyword>
<dbReference type="GO" id="GO:0003676">
    <property type="term" value="F:nucleic acid binding"/>
    <property type="evidence" value="ECO:0007669"/>
    <property type="project" value="InterPro"/>
</dbReference>
<evidence type="ECO:0000313" key="13">
    <source>
        <dbReference type="EMBL" id="OYO25049.1"/>
    </source>
</evidence>
<evidence type="ECO:0000313" key="14">
    <source>
        <dbReference type="Proteomes" id="UP000216311"/>
    </source>
</evidence>
<dbReference type="EC" id="3.1.26.4" evidence="4 10"/>
<keyword evidence="7 10" id="KW-0255">Endonuclease</keyword>
<feature type="domain" description="RNase H type-1" evidence="12">
    <location>
        <begin position="1"/>
        <end position="138"/>
    </location>
</feature>
<gene>
    <name evidence="10" type="primary">rnhA</name>
    <name evidence="13" type="ORF">CGZ93_00860</name>
</gene>
<name>A0A255HBM9_9ACTN</name>
<dbReference type="InterPro" id="IPR022892">
    <property type="entry name" value="RNaseHI"/>
</dbReference>
<dbReference type="AlphaFoldDB" id="A0A255HBM9"/>
<keyword evidence="9 10" id="KW-0460">Magnesium</keyword>
<comment type="subunit">
    <text evidence="3 10">Monomer.</text>
</comment>
<dbReference type="HAMAP" id="MF_00042">
    <property type="entry name" value="RNase_H"/>
    <property type="match status" value="1"/>
</dbReference>
<comment type="caution">
    <text evidence="13">The sequence shown here is derived from an EMBL/GenBank/DDBJ whole genome shotgun (WGS) entry which is preliminary data.</text>
</comment>
<dbReference type="CDD" id="cd09278">
    <property type="entry name" value="RNase_HI_prokaryote_like"/>
    <property type="match status" value="1"/>
</dbReference>
<dbReference type="SUPFAM" id="SSF54427">
    <property type="entry name" value="NTF2-like"/>
    <property type="match status" value="1"/>
</dbReference>
<evidence type="ECO:0000256" key="2">
    <source>
        <dbReference type="ARBA" id="ARBA00005300"/>
    </source>
</evidence>
<evidence type="ECO:0000256" key="5">
    <source>
        <dbReference type="ARBA" id="ARBA00022722"/>
    </source>
</evidence>
<dbReference type="OrthoDB" id="7845843at2"/>
<evidence type="ECO:0000256" key="10">
    <source>
        <dbReference type="HAMAP-Rule" id="MF_00042"/>
    </source>
</evidence>
<feature type="binding site" evidence="10">
    <location>
        <position position="8"/>
    </location>
    <ligand>
        <name>Mg(2+)</name>
        <dbReference type="ChEBI" id="CHEBI:18420"/>
        <label>1</label>
    </ligand>
</feature>
<dbReference type="PANTHER" id="PTHR10642">
    <property type="entry name" value="RIBONUCLEASE H1"/>
    <property type="match status" value="1"/>
</dbReference>
<dbReference type="EMBL" id="NMVQ01000001">
    <property type="protein sequence ID" value="OYO25049.1"/>
    <property type="molecule type" value="Genomic_DNA"/>
</dbReference>
<dbReference type="Pfam" id="PF14534">
    <property type="entry name" value="DUF4440"/>
    <property type="match status" value="1"/>
</dbReference>
<keyword evidence="5 10" id="KW-0540">Nuclease</keyword>
<feature type="binding site" evidence="10">
    <location>
        <position position="43"/>
    </location>
    <ligand>
        <name>Mg(2+)</name>
        <dbReference type="ChEBI" id="CHEBI:18420"/>
        <label>1</label>
    </ligand>
</feature>
<dbReference type="GO" id="GO:0000287">
    <property type="term" value="F:magnesium ion binding"/>
    <property type="evidence" value="ECO:0007669"/>
    <property type="project" value="UniProtKB-UniRule"/>
</dbReference>
<accession>A0A255HBM9</accession>
<dbReference type="InterPro" id="IPR036397">
    <property type="entry name" value="RNaseH_sf"/>
</dbReference>
<evidence type="ECO:0000256" key="1">
    <source>
        <dbReference type="ARBA" id="ARBA00000077"/>
    </source>
</evidence>
<dbReference type="InterPro" id="IPR032710">
    <property type="entry name" value="NTF2-like_dom_sf"/>
</dbReference>
<feature type="binding site" evidence="10">
    <location>
        <position position="8"/>
    </location>
    <ligand>
        <name>Mg(2+)</name>
        <dbReference type="ChEBI" id="CHEBI:18420"/>
        <label>2</label>
    </ligand>
</feature>
<dbReference type="GO" id="GO:0004523">
    <property type="term" value="F:RNA-DNA hybrid ribonuclease activity"/>
    <property type="evidence" value="ECO:0007669"/>
    <property type="project" value="UniProtKB-UniRule"/>
</dbReference>
<keyword evidence="14" id="KW-1185">Reference proteome</keyword>
<dbReference type="Gene3D" id="3.30.420.10">
    <property type="entry name" value="Ribonuclease H-like superfamily/Ribonuclease H"/>
    <property type="match status" value="1"/>
</dbReference>
<evidence type="ECO:0000256" key="9">
    <source>
        <dbReference type="ARBA" id="ARBA00022842"/>
    </source>
</evidence>
<evidence type="ECO:0000259" key="12">
    <source>
        <dbReference type="PROSITE" id="PS50879"/>
    </source>
</evidence>
<dbReference type="Pfam" id="PF00075">
    <property type="entry name" value="RNase_H"/>
    <property type="match status" value="1"/>
</dbReference>
<dbReference type="InterPro" id="IPR050092">
    <property type="entry name" value="RNase_H"/>
</dbReference>
<feature type="binding site" evidence="10">
    <location>
        <position position="66"/>
    </location>
    <ligand>
        <name>Mg(2+)</name>
        <dbReference type="ChEBI" id="CHEBI:18420"/>
        <label>1</label>
    </ligand>
</feature>
<comment type="catalytic activity">
    <reaction evidence="1 10">
        <text>Endonucleolytic cleavage to 5'-phosphomonoester.</text>
        <dbReference type="EC" id="3.1.26.4"/>
    </reaction>
</comment>
<comment type="similarity">
    <text evidence="2 10">Belongs to the RNase H family.</text>
</comment>
<evidence type="ECO:0000256" key="3">
    <source>
        <dbReference type="ARBA" id="ARBA00011245"/>
    </source>
</evidence>
<dbReference type="InterPro" id="IPR012337">
    <property type="entry name" value="RNaseH-like_sf"/>
</dbReference>
<dbReference type="GO" id="GO:0043137">
    <property type="term" value="P:DNA replication, removal of RNA primer"/>
    <property type="evidence" value="ECO:0007669"/>
    <property type="project" value="TreeGrafter"/>
</dbReference>
<dbReference type="GO" id="GO:0005737">
    <property type="term" value="C:cytoplasm"/>
    <property type="evidence" value="ECO:0007669"/>
    <property type="project" value="UniProtKB-SubCell"/>
</dbReference>
<evidence type="ECO:0000256" key="7">
    <source>
        <dbReference type="ARBA" id="ARBA00022759"/>
    </source>
</evidence>
<dbReference type="InterPro" id="IPR027843">
    <property type="entry name" value="DUF4440"/>
</dbReference>
<dbReference type="Gene3D" id="3.10.450.50">
    <property type="match status" value="1"/>
</dbReference>
<evidence type="ECO:0000256" key="4">
    <source>
        <dbReference type="ARBA" id="ARBA00012180"/>
    </source>
</evidence>
<comment type="cofactor">
    <cofactor evidence="10">
        <name>Mg(2+)</name>
        <dbReference type="ChEBI" id="CHEBI:18420"/>
    </cofactor>
    <text evidence="10">Binds 1 Mg(2+) ion per subunit. May bind a second metal ion at a regulatory site, or after substrate binding.</text>
</comment>
<comment type="function">
    <text evidence="10">Endonuclease that specifically degrades the RNA of RNA-DNA hybrids.</text>
</comment>
<dbReference type="Proteomes" id="UP000216311">
    <property type="component" value="Unassembled WGS sequence"/>
</dbReference>
<dbReference type="SUPFAM" id="SSF53098">
    <property type="entry name" value="Ribonuclease H-like"/>
    <property type="match status" value="1"/>
</dbReference>
<keyword evidence="8 10" id="KW-0378">Hydrolase</keyword>
<sequence>MTITAAADGSALGNPGPAGWAWYVDDSCWAAGGWPHGTNNMGELMAVLDLLQQTAHVDDDLLVLCDSQYAINVISKWTPGWKRKNWRKADGKPVQNVELVKALDAAMQGRRVRFEWVKGHAGHELNEAADQRARAVAVAYQQGTRPDPGPGFPDGGRDHPDVRPNQTEPVPALFEVDSLTDELADSPEDYALPGDERADPDPDDLFAADEVPGLDLAVAAGERVVELERALLSEAVRSDPSQVAALLHPDFCEIGASGRLWTRAEILSRIGPLDPAVELEVLEVQALGSDELLLLWRSTSGERAALRSSLWVRGESDWVQRFHQGTPEA</sequence>
<keyword evidence="6 10" id="KW-0479">Metal-binding</keyword>
<feature type="region of interest" description="Disordered" evidence="11">
    <location>
        <begin position="141"/>
        <end position="168"/>
    </location>
</feature>
<dbReference type="RefSeq" id="WP_094362256.1">
    <property type="nucleotide sequence ID" value="NZ_NMVQ01000001.1"/>
</dbReference>
<evidence type="ECO:0000256" key="6">
    <source>
        <dbReference type="ARBA" id="ARBA00022723"/>
    </source>
</evidence>
<dbReference type="PROSITE" id="PS50879">
    <property type="entry name" value="RNASE_H_1"/>
    <property type="match status" value="1"/>
</dbReference>